<sequence length="351" mass="41655">MDSEDLEHKQMKVLVNSTFLGIFFVEILFGIRGIIILPMRTDYLLVLLFVIFVSGIYTIVEKKLIYLLAFCVIHIIPIMVLINIAVDDILNIEDEYVDINGFEDNKEDKEELKKFVKPNIFASAILRKMYYEFRYWDVTKISIPSELRGSYISYKYYNFILHILLHFIVTFQGLLTTYNIYEYTINNSNVEMAITMSIRLLPFFYMTFSSKIIRLESKWRVFLIYISLIWQIIITIRDLQNDSKYLFGIHGVTLVLTCLLFLNTIVCHLNFGKIDKSGKELKYYLEFDPELKDEYEYSKLNIVDDESDSELFYKHYWKSIKKLPNFLKEWLIDDQAQRTSNTKNTVPKVII</sequence>
<feature type="transmembrane region" description="Helical" evidence="1">
    <location>
        <begin position="245"/>
        <end position="271"/>
    </location>
</feature>
<accession>A0A9N9CDE1</accession>
<name>A0A9N9CDE1_FUNMO</name>
<feature type="transmembrane region" description="Helical" evidence="1">
    <location>
        <begin position="43"/>
        <end position="60"/>
    </location>
</feature>
<feature type="transmembrane region" description="Helical" evidence="1">
    <location>
        <begin position="13"/>
        <end position="31"/>
    </location>
</feature>
<gene>
    <name evidence="2" type="ORF">FMOSSE_LOCUS8699</name>
</gene>
<proteinExistence type="predicted"/>
<reference evidence="2" key="1">
    <citation type="submission" date="2021-06" db="EMBL/GenBank/DDBJ databases">
        <authorList>
            <person name="Kallberg Y."/>
            <person name="Tangrot J."/>
            <person name="Rosling A."/>
        </authorList>
    </citation>
    <scope>NUCLEOTIDE SEQUENCE</scope>
    <source>
        <strain evidence="2">87-6 pot B 2015</strain>
    </source>
</reference>
<dbReference type="AlphaFoldDB" id="A0A9N9CDE1"/>
<feature type="transmembrane region" description="Helical" evidence="1">
    <location>
        <begin position="66"/>
        <end position="86"/>
    </location>
</feature>
<feature type="transmembrane region" description="Helical" evidence="1">
    <location>
        <begin position="190"/>
        <end position="208"/>
    </location>
</feature>
<feature type="transmembrane region" description="Helical" evidence="1">
    <location>
        <begin position="156"/>
        <end position="178"/>
    </location>
</feature>
<evidence type="ECO:0000256" key="1">
    <source>
        <dbReference type="SAM" id="Phobius"/>
    </source>
</evidence>
<keyword evidence="3" id="KW-1185">Reference proteome</keyword>
<evidence type="ECO:0000313" key="2">
    <source>
        <dbReference type="EMBL" id="CAG8596123.1"/>
    </source>
</evidence>
<keyword evidence="1" id="KW-0812">Transmembrane</keyword>
<organism evidence="2 3">
    <name type="scientific">Funneliformis mosseae</name>
    <name type="common">Endomycorrhizal fungus</name>
    <name type="synonym">Glomus mosseae</name>
    <dbReference type="NCBI Taxonomy" id="27381"/>
    <lineage>
        <taxon>Eukaryota</taxon>
        <taxon>Fungi</taxon>
        <taxon>Fungi incertae sedis</taxon>
        <taxon>Mucoromycota</taxon>
        <taxon>Glomeromycotina</taxon>
        <taxon>Glomeromycetes</taxon>
        <taxon>Glomerales</taxon>
        <taxon>Glomeraceae</taxon>
        <taxon>Funneliformis</taxon>
    </lineage>
</organism>
<feature type="transmembrane region" description="Helical" evidence="1">
    <location>
        <begin position="220"/>
        <end position="239"/>
    </location>
</feature>
<dbReference type="EMBL" id="CAJVPP010002317">
    <property type="protein sequence ID" value="CAG8596123.1"/>
    <property type="molecule type" value="Genomic_DNA"/>
</dbReference>
<dbReference type="Proteomes" id="UP000789375">
    <property type="component" value="Unassembled WGS sequence"/>
</dbReference>
<evidence type="ECO:0000313" key="3">
    <source>
        <dbReference type="Proteomes" id="UP000789375"/>
    </source>
</evidence>
<comment type="caution">
    <text evidence="2">The sequence shown here is derived from an EMBL/GenBank/DDBJ whole genome shotgun (WGS) entry which is preliminary data.</text>
</comment>
<keyword evidence="1" id="KW-0472">Membrane</keyword>
<keyword evidence="1" id="KW-1133">Transmembrane helix</keyword>
<protein>
    <submittedName>
        <fullName evidence="2">15053_t:CDS:1</fullName>
    </submittedName>
</protein>